<protein>
    <recommendedName>
        <fullName evidence="1">F-box domain-containing protein</fullName>
    </recommendedName>
</protein>
<dbReference type="InterPro" id="IPR001810">
    <property type="entry name" value="F-box_dom"/>
</dbReference>
<dbReference type="SUPFAM" id="SSF81383">
    <property type="entry name" value="F-box domain"/>
    <property type="match status" value="1"/>
</dbReference>
<dbReference type="PANTHER" id="PTHR31111">
    <property type="entry name" value="BNAA05G37150D PROTEIN-RELATED"/>
    <property type="match status" value="1"/>
</dbReference>
<evidence type="ECO:0000313" key="3">
    <source>
        <dbReference type="Proteomes" id="UP001497457"/>
    </source>
</evidence>
<name>A0ABC9FPX1_9POAL</name>
<dbReference type="Pfam" id="PF00646">
    <property type="entry name" value="F-box"/>
    <property type="match status" value="1"/>
</dbReference>
<gene>
    <name evidence="2" type="ORF">URODEC1_LOCUS107387</name>
</gene>
<dbReference type="InterPro" id="IPR013187">
    <property type="entry name" value="F-box-assoc_dom_typ3"/>
</dbReference>
<dbReference type="Pfam" id="PF08268">
    <property type="entry name" value="FBA_3"/>
    <property type="match status" value="1"/>
</dbReference>
<dbReference type="AlphaFoldDB" id="A0ABC9FPX1"/>
<feature type="domain" description="F-box" evidence="1">
    <location>
        <begin position="28"/>
        <end position="68"/>
    </location>
</feature>
<dbReference type="CDD" id="cd22157">
    <property type="entry name" value="F-box_AtFBW1-like"/>
    <property type="match status" value="1"/>
</dbReference>
<dbReference type="InterPro" id="IPR036047">
    <property type="entry name" value="F-box-like_dom_sf"/>
</dbReference>
<evidence type="ECO:0000313" key="2">
    <source>
        <dbReference type="EMBL" id="CAL5078972.1"/>
    </source>
</evidence>
<dbReference type="PANTHER" id="PTHR31111:SF133">
    <property type="entry name" value="OS07G0196600 PROTEIN"/>
    <property type="match status" value="1"/>
</dbReference>
<evidence type="ECO:0000259" key="1">
    <source>
        <dbReference type="SMART" id="SM00256"/>
    </source>
</evidence>
<dbReference type="EMBL" id="OZ075117">
    <property type="protein sequence ID" value="CAL5078972.1"/>
    <property type="molecule type" value="Genomic_DNA"/>
</dbReference>
<accession>A0ABC9FPX1</accession>
<proteinExistence type="predicted"/>
<dbReference type="Proteomes" id="UP001497457">
    <property type="component" value="Chromosome 7b"/>
</dbReference>
<dbReference type="NCBIfam" id="TIGR01640">
    <property type="entry name" value="F_box_assoc_1"/>
    <property type="match status" value="1"/>
</dbReference>
<organism evidence="2 3">
    <name type="scientific">Urochloa decumbens</name>
    <dbReference type="NCBI Taxonomy" id="240449"/>
    <lineage>
        <taxon>Eukaryota</taxon>
        <taxon>Viridiplantae</taxon>
        <taxon>Streptophyta</taxon>
        <taxon>Embryophyta</taxon>
        <taxon>Tracheophyta</taxon>
        <taxon>Spermatophyta</taxon>
        <taxon>Magnoliopsida</taxon>
        <taxon>Liliopsida</taxon>
        <taxon>Poales</taxon>
        <taxon>Poaceae</taxon>
        <taxon>PACMAD clade</taxon>
        <taxon>Panicoideae</taxon>
        <taxon>Panicodae</taxon>
        <taxon>Paniceae</taxon>
        <taxon>Melinidinae</taxon>
        <taxon>Urochloa</taxon>
    </lineage>
</organism>
<dbReference type="Gene3D" id="1.20.1280.50">
    <property type="match status" value="1"/>
</dbReference>
<reference evidence="2" key="1">
    <citation type="submission" date="2024-10" db="EMBL/GenBank/DDBJ databases">
        <authorList>
            <person name="Ryan C."/>
        </authorList>
    </citation>
    <scope>NUCLEOTIDE SEQUENCE [LARGE SCALE GENOMIC DNA]</scope>
</reference>
<dbReference type="InterPro" id="IPR017451">
    <property type="entry name" value="F-box-assoc_interact_dom"/>
</dbReference>
<dbReference type="SMART" id="SM00256">
    <property type="entry name" value="FBOX"/>
    <property type="match status" value="1"/>
</dbReference>
<sequence>MESELQRNAKRSELHAHLTVTASDGLPLSKDLLFEVLLRLPAKVLCRFRLVCRSWRSLISDPIFVKAHSSRHPLVVGLRYVPMSGRGWRSRRRHDHQIQLLDPFSGNVLRRIRTRQSWRDHELSTHLGLLCISERGRAQEEATVLNPATGELLMLPTTGIVTKYKDKSMTWSTCVLGWVPSTGEYKVLRVCRYNDGPYLDGDRVQIYHVITVGRDASWRVKPCPPVQVAKEARAVINGVAYFLMDIDPARSNGVIAAFDLATEEWRHPMLRGPLNGHCIRAKDEDRRSSFDLTDLNGCLVSICRTWSYCFDKCSVDLWFLADVDKELWIKQYSLRYAPFGDLARIFTPLAILDDERILMWVQGAEELRAYDPRTSTWTNLSMIDNIFHIGMYQGSLLC</sequence>
<keyword evidence="3" id="KW-1185">Reference proteome</keyword>